<dbReference type="CDD" id="cd02516">
    <property type="entry name" value="CDP-ME_synthetase"/>
    <property type="match status" value="1"/>
</dbReference>
<keyword evidence="5 7" id="KW-0548">Nucleotidyltransferase</keyword>
<dbReference type="RefSeq" id="WP_316698648.1">
    <property type="nucleotide sequence ID" value="NZ_CP136336.1"/>
</dbReference>
<comment type="catalytic activity">
    <reaction evidence="1 7">
        <text>2-C-methyl-D-erythritol 4-phosphate + CTP + H(+) = 4-CDP-2-C-methyl-D-erythritol + diphosphate</text>
        <dbReference type="Rhea" id="RHEA:13429"/>
        <dbReference type="ChEBI" id="CHEBI:15378"/>
        <dbReference type="ChEBI" id="CHEBI:33019"/>
        <dbReference type="ChEBI" id="CHEBI:37563"/>
        <dbReference type="ChEBI" id="CHEBI:57823"/>
        <dbReference type="ChEBI" id="CHEBI:58262"/>
        <dbReference type="EC" id="2.7.7.60"/>
    </reaction>
</comment>
<proteinExistence type="inferred from homology"/>
<evidence type="ECO:0000256" key="6">
    <source>
        <dbReference type="ARBA" id="ARBA00023229"/>
    </source>
</evidence>
<dbReference type="PANTHER" id="PTHR32125:SF4">
    <property type="entry name" value="2-C-METHYL-D-ERYTHRITOL 4-PHOSPHATE CYTIDYLYLTRANSFERASE, CHLOROPLASTIC"/>
    <property type="match status" value="1"/>
</dbReference>
<feature type="site" description="Positions MEP for the nucleophilic attack" evidence="7">
    <location>
        <position position="159"/>
    </location>
</feature>
<comment type="function">
    <text evidence="7">Catalyzes the formation of 4-diphosphocytidyl-2-C-methyl-D-erythritol from CTP and 2-C-methyl-D-erythritol 4-phosphate (MEP).</text>
</comment>
<dbReference type="PROSITE" id="PS01295">
    <property type="entry name" value="ISPD"/>
    <property type="match status" value="1"/>
</dbReference>
<evidence type="ECO:0000256" key="1">
    <source>
        <dbReference type="ARBA" id="ARBA00001282"/>
    </source>
</evidence>
<dbReference type="HAMAP" id="MF_00108">
    <property type="entry name" value="IspD"/>
    <property type="match status" value="1"/>
</dbReference>
<dbReference type="EMBL" id="CP136336">
    <property type="protein sequence ID" value="WOB06270.1"/>
    <property type="molecule type" value="Genomic_DNA"/>
</dbReference>
<dbReference type="Pfam" id="PF01128">
    <property type="entry name" value="IspD"/>
    <property type="match status" value="1"/>
</dbReference>
<feature type="site" description="Transition state stabilizer" evidence="7">
    <location>
        <position position="27"/>
    </location>
</feature>
<dbReference type="Proteomes" id="UP001303946">
    <property type="component" value="Chromosome"/>
</dbReference>
<dbReference type="PANTHER" id="PTHR32125">
    <property type="entry name" value="2-C-METHYL-D-ERYTHRITOL 4-PHOSPHATE CYTIDYLYLTRANSFERASE, CHLOROPLASTIC"/>
    <property type="match status" value="1"/>
</dbReference>
<dbReference type="Gene3D" id="3.90.550.10">
    <property type="entry name" value="Spore Coat Polysaccharide Biosynthesis Protein SpsA, Chain A"/>
    <property type="match status" value="1"/>
</dbReference>
<sequence>MSASPIDLYALVPCAGIGERAGAGGPKQYAAVAGKPMVRHTLDALARVARLRQTLVVLSPRDDQFEKHVTGTTAWVAKVGGASRAMTVANGLAHLRERGANADDWVLVHDAARCLVQPAWIDALIDACVNDAVGGLLALPLADTLKAETAGRVSATVDRARKWAAQTPQMFRIGLLQEALAHAGDAVTDEASAIEALGHAPLLVPCSMENFKITWPADFALAERLLRTRP</sequence>
<dbReference type="InterPro" id="IPR018294">
    <property type="entry name" value="ISPD_synthase_CS"/>
</dbReference>
<comment type="similarity">
    <text evidence="3 7">Belongs to the IspD/TarI cytidylyltransferase family. IspD subfamily.</text>
</comment>
<gene>
    <name evidence="7 8" type="primary">ispD</name>
    <name evidence="8" type="ORF">RXV79_15195</name>
</gene>
<dbReference type="InterPro" id="IPR001228">
    <property type="entry name" value="IspD"/>
</dbReference>
<dbReference type="EC" id="2.7.7.60" evidence="7"/>
<name>A0ABZ0CTI0_9BURK</name>
<evidence type="ECO:0000256" key="7">
    <source>
        <dbReference type="HAMAP-Rule" id="MF_00108"/>
    </source>
</evidence>
<dbReference type="InterPro" id="IPR050088">
    <property type="entry name" value="IspD/TarI_cytidylyltransf_bact"/>
</dbReference>
<dbReference type="InterPro" id="IPR034683">
    <property type="entry name" value="IspD/TarI"/>
</dbReference>
<evidence type="ECO:0000256" key="5">
    <source>
        <dbReference type="ARBA" id="ARBA00022695"/>
    </source>
</evidence>
<organism evidence="8 9">
    <name type="scientific">Piscinibacter gummiphilus</name>
    <dbReference type="NCBI Taxonomy" id="946333"/>
    <lineage>
        <taxon>Bacteria</taxon>
        <taxon>Pseudomonadati</taxon>
        <taxon>Pseudomonadota</taxon>
        <taxon>Betaproteobacteria</taxon>
        <taxon>Burkholderiales</taxon>
        <taxon>Sphaerotilaceae</taxon>
        <taxon>Piscinibacter</taxon>
    </lineage>
</organism>
<keyword evidence="9" id="KW-1185">Reference proteome</keyword>
<dbReference type="NCBIfam" id="TIGR00453">
    <property type="entry name" value="ispD"/>
    <property type="match status" value="1"/>
</dbReference>
<dbReference type="GO" id="GO:0050518">
    <property type="term" value="F:2-C-methyl-D-erythritol 4-phosphate cytidylyltransferase activity"/>
    <property type="evidence" value="ECO:0007669"/>
    <property type="project" value="UniProtKB-EC"/>
</dbReference>
<feature type="site" description="Positions MEP for the nucleophilic attack" evidence="7">
    <location>
        <position position="212"/>
    </location>
</feature>
<dbReference type="SUPFAM" id="SSF53448">
    <property type="entry name" value="Nucleotide-diphospho-sugar transferases"/>
    <property type="match status" value="1"/>
</dbReference>
<comment type="pathway">
    <text evidence="2 7">Isoprenoid biosynthesis; isopentenyl diphosphate biosynthesis via DXP pathway; isopentenyl diphosphate from 1-deoxy-D-xylulose 5-phosphate: step 2/6.</text>
</comment>
<dbReference type="InterPro" id="IPR029044">
    <property type="entry name" value="Nucleotide-diphossugar_trans"/>
</dbReference>
<evidence type="ECO:0000256" key="3">
    <source>
        <dbReference type="ARBA" id="ARBA00009789"/>
    </source>
</evidence>
<reference evidence="8 9" key="1">
    <citation type="submission" date="2023-10" db="EMBL/GenBank/DDBJ databases">
        <title>Bacteria for the degradation of biodegradable plastic PBAT(Polybutylene adipate terephthalate).</title>
        <authorList>
            <person name="Weon H.-Y."/>
            <person name="Yeon J."/>
        </authorList>
    </citation>
    <scope>NUCLEOTIDE SEQUENCE [LARGE SCALE GENOMIC DNA]</scope>
    <source>
        <strain evidence="8 9">SBD 7-3</strain>
    </source>
</reference>
<keyword evidence="6 7" id="KW-0414">Isoprene biosynthesis</keyword>
<feature type="site" description="Transition state stabilizer" evidence="7">
    <location>
        <position position="20"/>
    </location>
</feature>
<evidence type="ECO:0000313" key="9">
    <source>
        <dbReference type="Proteomes" id="UP001303946"/>
    </source>
</evidence>
<evidence type="ECO:0000313" key="8">
    <source>
        <dbReference type="EMBL" id="WOB06270.1"/>
    </source>
</evidence>
<evidence type="ECO:0000256" key="2">
    <source>
        <dbReference type="ARBA" id="ARBA00004787"/>
    </source>
</evidence>
<keyword evidence="4 7" id="KW-0808">Transferase</keyword>
<accession>A0ABZ0CTI0</accession>
<protein>
    <recommendedName>
        <fullName evidence="7">2-C-methyl-D-erythritol 4-phosphate cytidylyltransferase</fullName>
        <ecNumber evidence="7">2.7.7.60</ecNumber>
    </recommendedName>
    <alternativeName>
        <fullName evidence="7">4-diphosphocytidyl-2C-methyl-D-erythritol synthase</fullName>
    </alternativeName>
    <alternativeName>
        <fullName evidence="7">MEP cytidylyltransferase</fullName>
        <shortName evidence="7">MCT</shortName>
    </alternativeName>
</protein>
<evidence type="ECO:0000256" key="4">
    <source>
        <dbReference type="ARBA" id="ARBA00022679"/>
    </source>
</evidence>